<evidence type="ECO:0000256" key="1">
    <source>
        <dbReference type="SAM" id="MobiDB-lite"/>
    </source>
</evidence>
<dbReference type="EMBL" id="JAVFWL010000005">
    <property type="protein sequence ID" value="KAK6758623.1"/>
    <property type="molecule type" value="Genomic_DNA"/>
</dbReference>
<evidence type="ECO:0000313" key="4">
    <source>
        <dbReference type="EMBL" id="KAK6758623.1"/>
    </source>
</evidence>
<feature type="compositionally biased region" description="Basic and acidic residues" evidence="1">
    <location>
        <begin position="190"/>
        <end position="201"/>
    </location>
</feature>
<name>A0ABR1E7L5_NECAM</name>
<keyword evidence="5" id="KW-1185">Reference proteome</keyword>
<evidence type="ECO:0000313" key="5">
    <source>
        <dbReference type="Proteomes" id="UP001303046"/>
    </source>
</evidence>
<feature type="signal peptide" evidence="3">
    <location>
        <begin position="1"/>
        <end position="22"/>
    </location>
</feature>
<keyword evidence="2" id="KW-1133">Transmembrane helix</keyword>
<feature type="compositionally biased region" description="Low complexity" evidence="1">
    <location>
        <begin position="128"/>
        <end position="152"/>
    </location>
</feature>
<feature type="compositionally biased region" description="Low complexity" evidence="1">
    <location>
        <begin position="269"/>
        <end position="282"/>
    </location>
</feature>
<reference evidence="4 5" key="1">
    <citation type="submission" date="2023-08" db="EMBL/GenBank/DDBJ databases">
        <title>A Necator americanus chromosomal reference genome.</title>
        <authorList>
            <person name="Ilik V."/>
            <person name="Petrzelkova K.J."/>
            <person name="Pardy F."/>
            <person name="Fuh T."/>
            <person name="Niatou-Singa F.S."/>
            <person name="Gouil Q."/>
            <person name="Baker L."/>
            <person name="Ritchie M.E."/>
            <person name="Jex A.R."/>
            <person name="Gazzola D."/>
            <person name="Li H."/>
            <person name="Toshio Fujiwara R."/>
            <person name="Zhan B."/>
            <person name="Aroian R.V."/>
            <person name="Pafco B."/>
            <person name="Schwarz E.M."/>
        </authorList>
    </citation>
    <scope>NUCLEOTIDE SEQUENCE [LARGE SCALE GENOMIC DNA]</scope>
    <source>
        <strain evidence="4 5">Aroian</strain>
        <tissue evidence="4">Whole animal</tissue>
    </source>
</reference>
<gene>
    <name evidence="4" type="primary">Necator_chrV.g20862</name>
    <name evidence="4" type="ORF">RB195_016069</name>
</gene>
<keyword evidence="3" id="KW-0732">Signal</keyword>
<comment type="caution">
    <text evidence="4">The sequence shown here is derived from an EMBL/GenBank/DDBJ whole genome shotgun (WGS) entry which is preliminary data.</text>
</comment>
<feature type="region of interest" description="Disordered" evidence="1">
    <location>
        <begin position="239"/>
        <end position="282"/>
    </location>
</feature>
<organism evidence="4 5">
    <name type="scientific">Necator americanus</name>
    <name type="common">Human hookworm</name>
    <dbReference type="NCBI Taxonomy" id="51031"/>
    <lineage>
        <taxon>Eukaryota</taxon>
        <taxon>Metazoa</taxon>
        <taxon>Ecdysozoa</taxon>
        <taxon>Nematoda</taxon>
        <taxon>Chromadorea</taxon>
        <taxon>Rhabditida</taxon>
        <taxon>Rhabditina</taxon>
        <taxon>Rhabditomorpha</taxon>
        <taxon>Strongyloidea</taxon>
        <taxon>Ancylostomatidae</taxon>
        <taxon>Bunostominae</taxon>
        <taxon>Necator</taxon>
    </lineage>
</organism>
<accession>A0ABR1E7L5</accession>
<keyword evidence="2" id="KW-0812">Transmembrane</keyword>
<feature type="transmembrane region" description="Helical" evidence="2">
    <location>
        <begin position="210"/>
        <end position="236"/>
    </location>
</feature>
<dbReference type="Proteomes" id="UP001303046">
    <property type="component" value="Unassembled WGS sequence"/>
</dbReference>
<evidence type="ECO:0000256" key="3">
    <source>
        <dbReference type="SAM" id="SignalP"/>
    </source>
</evidence>
<protein>
    <submittedName>
        <fullName evidence="4">Uncharacterized protein</fullName>
    </submittedName>
</protein>
<feature type="compositionally biased region" description="Basic and acidic residues" evidence="1">
    <location>
        <begin position="153"/>
        <end position="164"/>
    </location>
</feature>
<feature type="chain" id="PRO_5046772816" evidence="3">
    <location>
        <begin position="23"/>
        <end position="282"/>
    </location>
</feature>
<keyword evidence="2" id="KW-0472">Membrane</keyword>
<feature type="region of interest" description="Disordered" evidence="1">
    <location>
        <begin position="128"/>
        <end position="201"/>
    </location>
</feature>
<sequence>MLSGRIICFYVLVLYVFTSASGLTCYIGRFNKKLQTVDAQKLCAVYIAQDCLKKPKGYFDVGYADIRTSLCVKTGFHYVCYCDTDYCNMNFTALQERWKKSSGYDEQSDFSKCIMKLSSEKFVTETRPTTTTTVSTVTTTETTTTESTTTERTTTERTTTEAEHTAYTTTSHQPSTVEETTEDPGALKGNDQEKSGNKEGKESGDIDLDFIIFLILIIVAAILLIAIIPTLIGCIIMKSKRGKTRRQARDERAKSLRSNKSRKSDKSSKTTSTKSAKTGSII</sequence>
<evidence type="ECO:0000256" key="2">
    <source>
        <dbReference type="SAM" id="Phobius"/>
    </source>
</evidence>
<proteinExistence type="predicted"/>